<keyword evidence="2 10" id="KW-0444">Lipid biosynthesis</keyword>
<dbReference type="Pfam" id="PF01151">
    <property type="entry name" value="ELO"/>
    <property type="match status" value="1"/>
</dbReference>
<evidence type="ECO:0000313" key="12">
    <source>
        <dbReference type="EMBL" id="EFX67847.1"/>
    </source>
</evidence>
<evidence type="ECO:0000256" key="10">
    <source>
        <dbReference type="RuleBase" id="RU361115"/>
    </source>
</evidence>
<feature type="transmembrane region" description="Helical" evidence="10">
    <location>
        <begin position="251"/>
        <end position="274"/>
    </location>
</feature>
<evidence type="ECO:0000256" key="7">
    <source>
        <dbReference type="ARBA" id="ARBA00023098"/>
    </source>
</evidence>
<keyword evidence="5 10" id="KW-0276">Fatty acid metabolism</keyword>
<evidence type="ECO:0000256" key="6">
    <source>
        <dbReference type="ARBA" id="ARBA00022989"/>
    </source>
</evidence>
<evidence type="ECO:0000256" key="8">
    <source>
        <dbReference type="ARBA" id="ARBA00023136"/>
    </source>
</evidence>
<feature type="transmembrane region" description="Helical" evidence="10">
    <location>
        <begin position="107"/>
        <end position="127"/>
    </location>
</feature>
<evidence type="ECO:0000256" key="3">
    <source>
        <dbReference type="ARBA" id="ARBA00022679"/>
    </source>
</evidence>
<feature type="transmembrane region" description="Helical" evidence="10">
    <location>
        <begin position="74"/>
        <end position="95"/>
    </location>
</feature>
<evidence type="ECO:0000256" key="4">
    <source>
        <dbReference type="ARBA" id="ARBA00022692"/>
    </source>
</evidence>
<keyword evidence="6 10" id="KW-1133">Transmembrane helix</keyword>
<dbReference type="GO" id="GO:0005789">
    <property type="term" value="C:endoplasmic reticulum membrane"/>
    <property type="evidence" value="ECO:0000318"/>
    <property type="project" value="GO_Central"/>
</dbReference>
<proteinExistence type="inferred from homology"/>
<dbReference type="GO" id="GO:0019367">
    <property type="term" value="P:fatty acid elongation, saturated fatty acid"/>
    <property type="evidence" value="ECO:0000318"/>
    <property type="project" value="GO_Central"/>
</dbReference>
<keyword evidence="3 10" id="KW-0808">Transferase</keyword>
<dbReference type="GO" id="GO:0034626">
    <property type="term" value="P:fatty acid elongation, polyunsaturated fatty acid"/>
    <property type="evidence" value="ECO:0000318"/>
    <property type="project" value="GO_Central"/>
</dbReference>
<dbReference type="PANTHER" id="PTHR11157">
    <property type="entry name" value="FATTY ACID ACYL TRANSFERASE-RELATED"/>
    <property type="match status" value="1"/>
</dbReference>
<dbReference type="KEGG" id="dpx:DAPPUDRAFT_260977"/>
<dbReference type="GO" id="GO:0042761">
    <property type="term" value="P:very long-chain fatty acid biosynthetic process"/>
    <property type="evidence" value="ECO:0000318"/>
    <property type="project" value="GO_Central"/>
</dbReference>
<dbReference type="GO" id="GO:0030148">
    <property type="term" value="P:sphingolipid biosynthetic process"/>
    <property type="evidence" value="ECO:0000318"/>
    <property type="project" value="GO_Central"/>
</dbReference>
<protein>
    <recommendedName>
        <fullName evidence="10">Elongation of very long chain fatty acids protein</fullName>
        <ecNumber evidence="10">2.3.1.199</ecNumber>
    </recommendedName>
    <alternativeName>
        <fullName evidence="10">Very-long-chain 3-oxoacyl-CoA synthase</fullName>
    </alternativeName>
</protein>
<evidence type="ECO:0000256" key="5">
    <source>
        <dbReference type="ARBA" id="ARBA00022832"/>
    </source>
</evidence>
<evidence type="ECO:0000256" key="2">
    <source>
        <dbReference type="ARBA" id="ARBA00022516"/>
    </source>
</evidence>
<evidence type="ECO:0000256" key="1">
    <source>
        <dbReference type="ARBA" id="ARBA00004141"/>
    </source>
</evidence>
<dbReference type="Proteomes" id="UP000000305">
    <property type="component" value="Unassembled WGS sequence"/>
</dbReference>
<keyword evidence="4 10" id="KW-0812">Transmembrane</keyword>
<dbReference type="EMBL" id="GL732667">
    <property type="protein sequence ID" value="EFX67847.1"/>
    <property type="molecule type" value="Genomic_DNA"/>
</dbReference>
<feature type="transmembrane region" description="Helical" evidence="10">
    <location>
        <begin position="280"/>
        <end position="300"/>
    </location>
</feature>
<keyword evidence="9 10" id="KW-0275">Fatty acid biosynthesis</keyword>
<dbReference type="STRING" id="6669.E9HK98"/>
<dbReference type="EC" id="2.3.1.199" evidence="10"/>
<dbReference type="PROSITE" id="PS01188">
    <property type="entry name" value="ELO"/>
    <property type="match status" value="1"/>
</dbReference>
<dbReference type="OrthoDB" id="434092at2759"/>
<sequence>MPATTKQQQNPLGEKEHSPNHYSTPCSILSKKKMETSISRIYSEFSFHFVSVYQRVVQFYGWCMSRADPRVAKWPLMASPVPTLLIAMAYLTSIYYGRRFMAKRKPFSIRGILIPYNLAMALLNLYIGLELAVTQHRKQYNWLCQPVNYSEDPDEIRIASALWWYYFSRLVEMMDTIFLVMRKKWQQLTFLHVYHHSTMFMLWWIGVKWVPGGSAFFAAMVNSIIHVAMYLYYALAACGPKVQKYLCWKKYLTILQMAQFVSALVLGVRALIYGCDFPLWMQYALVVYMSSFLFLFGQYYRNAYLLKKQSMGTRLRNITLT</sequence>
<feature type="transmembrane region" description="Helical" evidence="10">
    <location>
        <begin position="193"/>
        <end position="210"/>
    </location>
</feature>
<feature type="region of interest" description="Disordered" evidence="11">
    <location>
        <begin position="1"/>
        <end position="24"/>
    </location>
</feature>
<keyword evidence="8 10" id="KW-0472">Membrane</keyword>
<reference evidence="12 13" key="1">
    <citation type="journal article" date="2011" name="Science">
        <title>The ecoresponsive genome of Daphnia pulex.</title>
        <authorList>
            <person name="Colbourne J.K."/>
            <person name="Pfrender M.E."/>
            <person name="Gilbert D."/>
            <person name="Thomas W.K."/>
            <person name="Tucker A."/>
            <person name="Oakley T.H."/>
            <person name="Tokishita S."/>
            <person name="Aerts A."/>
            <person name="Arnold G.J."/>
            <person name="Basu M.K."/>
            <person name="Bauer D.J."/>
            <person name="Caceres C.E."/>
            <person name="Carmel L."/>
            <person name="Casola C."/>
            <person name="Choi J.H."/>
            <person name="Detter J.C."/>
            <person name="Dong Q."/>
            <person name="Dusheyko S."/>
            <person name="Eads B.D."/>
            <person name="Frohlich T."/>
            <person name="Geiler-Samerotte K.A."/>
            <person name="Gerlach D."/>
            <person name="Hatcher P."/>
            <person name="Jogdeo S."/>
            <person name="Krijgsveld J."/>
            <person name="Kriventseva E.V."/>
            <person name="Kultz D."/>
            <person name="Laforsch C."/>
            <person name="Lindquist E."/>
            <person name="Lopez J."/>
            <person name="Manak J.R."/>
            <person name="Muller J."/>
            <person name="Pangilinan J."/>
            <person name="Patwardhan R.P."/>
            <person name="Pitluck S."/>
            <person name="Pritham E.J."/>
            <person name="Rechtsteiner A."/>
            <person name="Rho M."/>
            <person name="Rogozin I.B."/>
            <person name="Sakarya O."/>
            <person name="Salamov A."/>
            <person name="Schaack S."/>
            <person name="Shapiro H."/>
            <person name="Shiga Y."/>
            <person name="Skalitzky C."/>
            <person name="Smith Z."/>
            <person name="Souvorov A."/>
            <person name="Sung W."/>
            <person name="Tang Z."/>
            <person name="Tsuchiya D."/>
            <person name="Tu H."/>
            <person name="Vos H."/>
            <person name="Wang M."/>
            <person name="Wolf Y.I."/>
            <person name="Yamagata H."/>
            <person name="Yamada T."/>
            <person name="Ye Y."/>
            <person name="Shaw J.R."/>
            <person name="Andrews J."/>
            <person name="Crease T.J."/>
            <person name="Tang H."/>
            <person name="Lucas S.M."/>
            <person name="Robertson H.M."/>
            <person name="Bork P."/>
            <person name="Koonin E.V."/>
            <person name="Zdobnov E.M."/>
            <person name="Grigoriev I.V."/>
            <person name="Lynch M."/>
            <person name="Boore J.L."/>
        </authorList>
    </citation>
    <scope>NUCLEOTIDE SEQUENCE [LARGE SCALE GENOMIC DNA]</scope>
</reference>
<dbReference type="PhylomeDB" id="E9HK98"/>
<dbReference type="FunCoup" id="E9HK98">
    <property type="interactions" value="160"/>
</dbReference>
<dbReference type="GO" id="GO:0009922">
    <property type="term" value="F:fatty acid elongase activity"/>
    <property type="evidence" value="ECO:0000318"/>
    <property type="project" value="GO_Central"/>
</dbReference>
<accession>E9HK98</accession>
<dbReference type="eggNOG" id="KOG3071">
    <property type="taxonomic scope" value="Eukaryota"/>
</dbReference>
<feature type="transmembrane region" description="Helical" evidence="10">
    <location>
        <begin position="216"/>
        <end position="239"/>
    </location>
</feature>
<organism evidence="12 13">
    <name type="scientific">Daphnia pulex</name>
    <name type="common">Water flea</name>
    <dbReference type="NCBI Taxonomy" id="6669"/>
    <lineage>
        <taxon>Eukaryota</taxon>
        <taxon>Metazoa</taxon>
        <taxon>Ecdysozoa</taxon>
        <taxon>Arthropoda</taxon>
        <taxon>Crustacea</taxon>
        <taxon>Branchiopoda</taxon>
        <taxon>Diplostraca</taxon>
        <taxon>Cladocera</taxon>
        <taxon>Anomopoda</taxon>
        <taxon>Daphniidae</taxon>
        <taxon>Daphnia</taxon>
    </lineage>
</organism>
<dbReference type="AlphaFoldDB" id="E9HK98"/>
<name>E9HK98_DAPPU</name>
<dbReference type="InParanoid" id="E9HK98"/>
<dbReference type="InterPro" id="IPR002076">
    <property type="entry name" value="ELO_fam"/>
</dbReference>
<dbReference type="GO" id="GO:0034625">
    <property type="term" value="P:fatty acid elongation, monounsaturated fatty acid"/>
    <property type="evidence" value="ECO:0000318"/>
    <property type="project" value="GO_Central"/>
</dbReference>
<dbReference type="PANTHER" id="PTHR11157:SF12">
    <property type="entry name" value="ELONGATION OF VERY LONG CHAIN FATTY ACIDS PROTEIN 4"/>
    <property type="match status" value="1"/>
</dbReference>
<dbReference type="InterPro" id="IPR030457">
    <property type="entry name" value="ELO_CS"/>
</dbReference>
<comment type="catalytic activity">
    <reaction evidence="10">
        <text>a very-long-chain acyl-CoA + malonyl-CoA + H(+) = a very-long-chain 3-oxoacyl-CoA + CO2 + CoA</text>
        <dbReference type="Rhea" id="RHEA:32727"/>
        <dbReference type="ChEBI" id="CHEBI:15378"/>
        <dbReference type="ChEBI" id="CHEBI:16526"/>
        <dbReference type="ChEBI" id="CHEBI:57287"/>
        <dbReference type="ChEBI" id="CHEBI:57384"/>
        <dbReference type="ChEBI" id="CHEBI:90725"/>
        <dbReference type="ChEBI" id="CHEBI:90736"/>
        <dbReference type="EC" id="2.3.1.199"/>
    </reaction>
</comment>
<gene>
    <name evidence="12" type="ORF">DAPPUDRAFT_260977</name>
</gene>
<evidence type="ECO:0000256" key="11">
    <source>
        <dbReference type="SAM" id="MobiDB-lite"/>
    </source>
</evidence>
<comment type="similarity">
    <text evidence="10">Belongs to the ELO family.</text>
</comment>
<evidence type="ECO:0000313" key="13">
    <source>
        <dbReference type="Proteomes" id="UP000000305"/>
    </source>
</evidence>
<evidence type="ECO:0000256" key="9">
    <source>
        <dbReference type="ARBA" id="ARBA00023160"/>
    </source>
</evidence>
<keyword evidence="13" id="KW-1185">Reference proteome</keyword>
<comment type="subcellular location">
    <subcellularLocation>
        <location evidence="1">Membrane</location>
        <topology evidence="1">Multi-pass membrane protein</topology>
    </subcellularLocation>
</comment>
<dbReference type="OMA" id="AMEVVTH"/>
<dbReference type="HOGENOM" id="CLU_048483_0_1_1"/>
<keyword evidence="7 10" id="KW-0443">Lipid metabolism</keyword>
<feature type="compositionally biased region" description="Polar residues" evidence="11">
    <location>
        <begin position="1"/>
        <end position="11"/>
    </location>
</feature>